<keyword evidence="3" id="KW-1185">Reference proteome</keyword>
<feature type="region of interest" description="Disordered" evidence="1">
    <location>
        <begin position="1"/>
        <end position="85"/>
    </location>
</feature>
<dbReference type="Proteomes" id="UP000221165">
    <property type="component" value="Unassembled WGS sequence"/>
</dbReference>
<dbReference type="AlphaFoldDB" id="A0A2C6KLY2"/>
<comment type="caution">
    <text evidence="2">The sequence shown here is derived from an EMBL/GenBank/DDBJ whole genome shotgun (WGS) entry which is preliminary data.</text>
</comment>
<reference evidence="2 3" key="1">
    <citation type="journal article" date="2017" name="Int. J. Parasitol.">
        <title>The genome of the protozoan parasite Cystoisospora suis and a reverse vaccinology approach to identify vaccine candidates.</title>
        <authorList>
            <person name="Palmieri N."/>
            <person name="Shrestha A."/>
            <person name="Ruttkowski B."/>
            <person name="Beck T."/>
            <person name="Vogl C."/>
            <person name="Tomley F."/>
            <person name="Blake D.P."/>
            <person name="Joachim A."/>
        </authorList>
    </citation>
    <scope>NUCLEOTIDE SEQUENCE [LARGE SCALE GENOMIC DNA]</scope>
    <source>
        <strain evidence="2 3">Wien I</strain>
    </source>
</reference>
<evidence type="ECO:0000256" key="1">
    <source>
        <dbReference type="SAM" id="MobiDB-lite"/>
    </source>
</evidence>
<name>A0A2C6KLY2_9APIC</name>
<evidence type="ECO:0000313" key="2">
    <source>
        <dbReference type="EMBL" id="PHJ18139.1"/>
    </source>
</evidence>
<organism evidence="2 3">
    <name type="scientific">Cystoisospora suis</name>
    <dbReference type="NCBI Taxonomy" id="483139"/>
    <lineage>
        <taxon>Eukaryota</taxon>
        <taxon>Sar</taxon>
        <taxon>Alveolata</taxon>
        <taxon>Apicomplexa</taxon>
        <taxon>Conoidasida</taxon>
        <taxon>Coccidia</taxon>
        <taxon>Eucoccidiorida</taxon>
        <taxon>Eimeriorina</taxon>
        <taxon>Sarcocystidae</taxon>
        <taxon>Cystoisospora</taxon>
    </lineage>
</organism>
<feature type="compositionally biased region" description="Basic and acidic residues" evidence="1">
    <location>
        <begin position="57"/>
        <end position="84"/>
    </location>
</feature>
<gene>
    <name evidence="2" type="ORF">CSUI_008037</name>
</gene>
<protein>
    <submittedName>
        <fullName evidence="2">Uncharacterized protein</fullName>
    </submittedName>
</protein>
<proteinExistence type="predicted"/>
<dbReference type="VEuPathDB" id="ToxoDB:CSUI_008037"/>
<feature type="compositionally biased region" description="Polar residues" evidence="1">
    <location>
        <begin position="1"/>
        <end position="12"/>
    </location>
</feature>
<dbReference type="EMBL" id="MIGC01004377">
    <property type="protein sequence ID" value="PHJ18139.1"/>
    <property type="molecule type" value="Genomic_DNA"/>
</dbReference>
<dbReference type="GeneID" id="94431387"/>
<dbReference type="RefSeq" id="XP_067919849.1">
    <property type="nucleotide sequence ID" value="XM_068068176.1"/>
</dbReference>
<accession>A0A2C6KLY2</accession>
<feature type="compositionally biased region" description="Basic and acidic residues" evidence="1">
    <location>
        <begin position="29"/>
        <end position="42"/>
    </location>
</feature>
<sequence length="151" mass="16737">MAMASTHLQTSPGVAEAFQTAGEEEEEEKERGQIKDEQDVHMTEVSSLHGVEASSLKGERLHAAGEGDEIGEKREKRHEARRSSQDLFLRVSSSEGTTEILLKSLAKRKELRQAIVEGDAVQASAILERSFPLVLRINQAVHTLHTDTHTR</sequence>
<evidence type="ECO:0000313" key="3">
    <source>
        <dbReference type="Proteomes" id="UP000221165"/>
    </source>
</evidence>